<dbReference type="SUPFAM" id="SSF53187">
    <property type="entry name" value="Zn-dependent exopeptidases"/>
    <property type="match status" value="1"/>
</dbReference>
<dbReference type="GO" id="GO:0071713">
    <property type="term" value="F:para-aminobenzoyl-glutamate hydrolase activity"/>
    <property type="evidence" value="ECO:0007669"/>
    <property type="project" value="TreeGrafter"/>
</dbReference>
<keyword evidence="4" id="KW-1185">Reference proteome</keyword>
<dbReference type="Gene3D" id="3.30.70.360">
    <property type="match status" value="1"/>
</dbReference>
<dbReference type="InterPro" id="IPR017439">
    <property type="entry name" value="Amidohydrolase"/>
</dbReference>
<evidence type="ECO:0000313" key="3">
    <source>
        <dbReference type="EMBL" id="GGE61355.1"/>
    </source>
</evidence>
<dbReference type="InterPro" id="IPR017144">
    <property type="entry name" value="Xaa-Arg_dipeptidase"/>
</dbReference>
<evidence type="ECO:0000313" key="4">
    <source>
        <dbReference type="Proteomes" id="UP000633136"/>
    </source>
</evidence>
<dbReference type="GO" id="GO:0016805">
    <property type="term" value="F:dipeptidase activity"/>
    <property type="evidence" value="ECO:0007669"/>
    <property type="project" value="InterPro"/>
</dbReference>
<comment type="caution">
    <text evidence="3">The sequence shown here is derived from an EMBL/GenBank/DDBJ whole genome shotgun (WGS) entry which is preliminary data.</text>
</comment>
<evidence type="ECO:0000259" key="2">
    <source>
        <dbReference type="Pfam" id="PF07687"/>
    </source>
</evidence>
<accession>A0A917APB9</accession>
<reference evidence="3" key="1">
    <citation type="journal article" date="2014" name="Int. J. Syst. Evol. Microbiol.">
        <title>Complete genome sequence of Corynebacterium casei LMG S-19264T (=DSM 44701T), isolated from a smear-ripened cheese.</title>
        <authorList>
            <consortium name="US DOE Joint Genome Institute (JGI-PGF)"/>
            <person name="Walter F."/>
            <person name="Albersmeier A."/>
            <person name="Kalinowski J."/>
            <person name="Ruckert C."/>
        </authorList>
    </citation>
    <scope>NUCLEOTIDE SEQUENCE</scope>
    <source>
        <strain evidence="3">CGMCC 1.15388</strain>
    </source>
</reference>
<comment type="similarity">
    <text evidence="1">Belongs to the peptidase M20A family.</text>
</comment>
<dbReference type="FunFam" id="3.30.70.360:FF:000004">
    <property type="entry name" value="Peptidase M20 domain-containing protein 2"/>
    <property type="match status" value="1"/>
</dbReference>
<dbReference type="Pfam" id="PF01546">
    <property type="entry name" value="Peptidase_M20"/>
    <property type="match status" value="1"/>
</dbReference>
<dbReference type="AlphaFoldDB" id="A0A917APB9"/>
<dbReference type="Pfam" id="PF07687">
    <property type="entry name" value="M20_dimer"/>
    <property type="match status" value="1"/>
</dbReference>
<dbReference type="GO" id="GO:0046657">
    <property type="term" value="P:folic acid catabolic process"/>
    <property type="evidence" value="ECO:0007669"/>
    <property type="project" value="TreeGrafter"/>
</dbReference>
<dbReference type="NCBIfam" id="TIGR01891">
    <property type="entry name" value="amidohydrolases"/>
    <property type="match status" value="1"/>
</dbReference>
<dbReference type="RefSeq" id="WP_188682591.1">
    <property type="nucleotide sequence ID" value="NZ_BMIS01000002.1"/>
</dbReference>
<dbReference type="SUPFAM" id="SSF55031">
    <property type="entry name" value="Bacterial exopeptidase dimerisation domain"/>
    <property type="match status" value="1"/>
</dbReference>
<dbReference type="InterPro" id="IPR011650">
    <property type="entry name" value="Peptidase_M20_dimer"/>
</dbReference>
<dbReference type="InterPro" id="IPR036264">
    <property type="entry name" value="Bact_exopeptidase_dim_dom"/>
</dbReference>
<protein>
    <recommendedName>
        <fullName evidence="1">Peptidase M20 domain-containing protein 2</fullName>
    </recommendedName>
</protein>
<dbReference type="PANTHER" id="PTHR30575:SF0">
    <property type="entry name" value="XAA-ARG DIPEPTIDASE"/>
    <property type="match status" value="1"/>
</dbReference>
<evidence type="ECO:0000256" key="1">
    <source>
        <dbReference type="PIRNR" id="PIRNR037226"/>
    </source>
</evidence>
<name>A0A917APB9_9MICC</name>
<dbReference type="PANTHER" id="PTHR30575">
    <property type="entry name" value="PEPTIDASE M20"/>
    <property type="match status" value="1"/>
</dbReference>
<dbReference type="Gene3D" id="3.40.630.10">
    <property type="entry name" value="Zn peptidases"/>
    <property type="match status" value="1"/>
</dbReference>
<proteinExistence type="inferred from homology"/>
<dbReference type="CDD" id="cd05672">
    <property type="entry name" value="M20_ACY1L2-like"/>
    <property type="match status" value="1"/>
</dbReference>
<dbReference type="EMBL" id="BMIS01000002">
    <property type="protein sequence ID" value="GGE61355.1"/>
    <property type="molecule type" value="Genomic_DNA"/>
</dbReference>
<dbReference type="GO" id="GO:0005737">
    <property type="term" value="C:cytoplasm"/>
    <property type="evidence" value="ECO:0007669"/>
    <property type="project" value="TreeGrafter"/>
</dbReference>
<feature type="domain" description="Peptidase M20 dimerisation" evidence="2">
    <location>
        <begin position="180"/>
        <end position="261"/>
    </location>
</feature>
<dbReference type="Proteomes" id="UP000633136">
    <property type="component" value="Unassembled WGS sequence"/>
</dbReference>
<dbReference type="InterPro" id="IPR002933">
    <property type="entry name" value="Peptidase_M20"/>
</dbReference>
<dbReference type="PIRSF" id="PIRSF037226">
    <property type="entry name" value="Amidohydrolase_ACY1L2_prd"/>
    <property type="match status" value="1"/>
</dbReference>
<organism evidence="3 4">
    <name type="scientific">Nesterenkonia cremea</name>
    <dbReference type="NCBI Taxonomy" id="1882340"/>
    <lineage>
        <taxon>Bacteria</taxon>
        <taxon>Bacillati</taxon>
        <taxon>Actinomycetota</taxon>
        <taxon>Actinomycetes</taxon>
        <taxon>Micrococcales</taxon>
        <taxon>Micrococcaceae</taxon>
        <taxon>Nesterenkonia</taxon>
    </lineage>
</organism>
<reference evidence="3" key="2">
    <citation type="submission" date="2020-09" db="EMBL/GenBank/DDBJ databases">
        <authorList>
            <person name="Sun Q."/>
            <person name="Zhou Y."/>
        </authorList>
    </citation>
    <scope>NUCLEOTIDE SEQUENCE</scope>
    <source>
        <strain evidence="3">CGMCC 1.15388</strain>
    </source>
</reference>
<dbReference type="InterPro" id="IPR052030">
    <property type="entry name" value="Peptidase_M20/M20A_hydrolases"/>
</dbReference>
<sequence>MTADISALREEIAPQLQRVLPILEDVAQDLHSHPEIRFEEHHAARRLMAEARDAGFEVEAPYAGLDTAFVGRWSAPGSTGISPTIAVFCEFDALEEIGHACGHNIIAAAGLGAGMLIRQILLQSGTPGHLMLIGSPAEEGGGGKVPMIEAGVLDGVDLAMMVHPAGEDAVSATILSRVALEVSFTGRASHAAGAPHRGRNALDAATLSLTAIGLLRQQLPDDARVHSIITDGGQAPNIIPEHTALRVFVRSETRDALLEDILPRVEKCFEGAALATGCEVSVTQPTPAYYSMITNPVLGALAEEVMAELGRPVQEAGTLGSTDMGNVSHLVPSIHPLVSLGEGLVPHTREFAERAGSSDASAPIADGAALLAITALAAYRDTSVVEQAQRAFDSRAQA</sequence>
<gene>
    <name evidence="3" type="ORF">GCM10011401_05330</name>
</gene>